<evidence type="ECO:0000313" key="1">
    <source>
        <dbReference type="EMBL" id="KAI9428954.1"/>
    </source>
</evidence>
<comment type="caution">
    <text evidence="1">The sequence shown here is derived from an EMBL/GenBank/DDBJ whole genome shotgun (WGS) entry which is preliminary data.</text>
</comment>
<name>A0ACC0TS22_9AGAM</name>
<protein>
    <submittedName>
        <fullName evidence="1">Regulator of cell autolysis</fullName>
    </submittedName>
</protein>
<gene>
    <name evidence="1" type="ORF">F5148DRAFT_1296661</name>
</gene>
<accession>A0ACC0TS22</accession>
<sequence length="300" mass="34541">MQSSTEKKLIIYTALFTALLLNVFKLSVLVRNNGLLAQYWHFNGYELLFEFIWNFLFCLALVYMNLRIIATVPKLALQILLFIFCNLFLAGFANRVGIRIQRYFFLNDMPERILRLGHGIRVLASVVLMGILVKVILLLREKQAKDIAHEQLRNAYLNAQLELLKEELNPHFFFNALSSLSAIVRENPKQAQVYINHLSKIFRHSLHRNEQHLIPLRDELAAFHSYTALLQMRLEAGLQVSIAVAPAYMDYKLPYMSLQPLLENATKHNAASPERPLHVYISVADDTLVVENNLQPDIIA</sequence>
<dbReference type="Proteomes" id="UP001207468">
    <property type="component" value="Unassembled WGS sequence"/>
</dbReference>
<dbReference type="EMBL" id="JAGFNK010001828">
    <property type="protein sequence ID" value="KAI9428954.1"/>
    <property type="molecule type" value="Genomic_DNA"/>
</dbReference>
<reference evidence="1" key="1">
    <citation type="submission" date="2021-03" db="EMBL/GenBank/DDBJ databases">
        <title>Evolutionary priming and transition to the ectomycorrhizal habit in an iconic lineage of mushroom-forming fungi: is preadaptation a requirement?</title>
        <authorList>
            <consortium name="DOE Joint Genome Institute"/>
            <person name="Looney B.P."/>
            <person name="Miyauchi S."/>
            <person name="Morin E."/>
            <person name="Drula E."/>
            <person name="Courty P.E."/>
            <person name="Chicoki N."/>
            <person name="Fauchery L."/>
            <person name="Kohler A."/>
            <person name="Kuo A."/>
            <person name="LaButti K."/>
            <person name="Pangilinan J."/>
            <person name="Lipzen A."/>
            <person name="Riley R."/>
            <person name="Andreopoulos W."/>
            <person name="He G."/>
            <person name="Johnson J."/>
            <person name="Barry K.W."/>
            <person name="Grigoriev I.V."/>
            <person name="Nagy L."/>
            <person name="Hibbett D."/>
            <person name="Henrissat B."/>
            <person name="Matheny P.B."/>
            <person name="Labbe J."/>
            <person name="Martin A.F."/>
        </authorList>
    </citation>
    <scope>NUCLEOTIDE SEQUENCE</scope>
    <source>
        <strain evidence="1">BPL698</strain>
    </source>
</reference>
<evidence type="ECO:0000313" key="2">
    <source>
        <dbReference type="Proteomes" id="UP001207468"/>
    </source>
</evidence>
<organism evidence="1 2">
    <name type="scientific">Russula earlei</name>
    <dbReference type="NCBI Taxonomy" id="71964"/>
    <lineage>
        <taxon>Eukaryota</taxon>
        <taxon>Fungi</taxon>
        <taxon>Dikarya</taxon>
        <taxon>Basidiomycota</taxon>
        <taxon>Agaricomycotina</taxon>
        <taxon>Agaricomycetes</taxon>
        <taxon>Russulales</taxon>
        <taxon>Russulaceae</taxon>
        <taxon>Russula</taxon>
    </lineage>
</organism>
<keyword evidence="2" id="KW-1185">Reference proteome</keyword>
<proteinExistence type="predicted"/>